<dbReference type="Gene3D" id="1.25.40.500">
    <property type="entry name" value="TFIID subunit TAF5, NTD2 domain"/>
    <property type="match status" value="1"/>
</dbReference>
<comment type="caution">
    <text evidence="11">The sequence shown here is derived from an EMBL/GenBank/DDBJ whole genome shotgun (WGS) entry which is preliminary data.</text>
</comment>
<keyword evidence="4" id="KW-0677">Repeat</keyword>
<feature type="repeat" description="WD" evidence="8">
    <location>
        <begin position="581"/>
        <end position="622"/>
    </location>
</feature>
<dbReference type="CDD" id="cd08044">
    <property type="entry name" value="TAF5_NTD2"/>
    <property type="match status" value="1"/>
</dbReference>
<evidence type="ECO:0000256" key="8">
    <source>
        <dbReference type="PROSITE-ProRule" id="PRU00221"/>
    </source>
</evidence>
<dbReference type="Proteomes" id="UP001209540">
    <property type="component" value="Unassembled WGS sequence"/>
</dbReference>
<dbReference type="SMART" id="SM00667">
    <property type="entry name" value="LisH"/>
    <property type="match status" value="1"/>
</dbReference>
<feature type="domain" description="TFIID subunit TAF5 NTD2" evidence="10">
    <location>
        <begin position="151"/>
        <end position="280"/>
    </location>
</feature>
<dbReference type="PANTHER" id="PTHR19879:SF1">
    <property type="entry name" value="CANNONBALL-RELATED"/>
    <property type="match status" value="1"/>
</dbReference>
<dbReference type="PROSITE" id="PS50896">
    <property type="entry name" value="LISH"/>
    <property type="match status" value="1"/>
</dbReference>
<feature type="repeat" description="WD" evidence="8">
    <location>
        <begin position="539"/>
        <end position="571"/>
    </location>
</feature>
<name>A0AAD5JR48_9FUNG</name>
<evidence type="ECO:0000313" key="11">
    <source>
        <dbReference type="EMBL" id="KAI9250494.1"/>
    </source>
</evidence>
<dbReference type="GO" id="GO:0016251">
    <property type="term" value="F:RNA polymerase II general transcription initiation factor activity"/>
    <property type="evidence" value="ECO:0007669"/>
    <property type="project" value="TreeGrafter"/>
</dbReference>
<dbReference type="AlphaFoldDB" id="A0AAD5JR48"/>
<dbReference type="InterPro" id="IPR037264">
    <property type="entry name" value="TFIID_NTD2_sf"/>
</dbReference>
<dbReference type="SUPFAM" id="SSF50978">
    <property type="entry name" value="WD40 repeat-like"/>
    <property type="match status" value="1"/>
</dbReference>
<protein>
    <submittedName>
        <fullName evidence="11">WD40-repeat-containing domain protein</fullName>
    </submittedName>
</protein>
<dbReference type="InterPro" id="IPR006594">
    <property type="entry name" value="LisH"/>
</dbReference>
<accession>A0AAD5JR48</accession>
<evidence type="ECO:0000256" key="9">
    <source>
        <dbReference type="SAM" id="MobiDB-lite"/>
    </source>
</evidence>
<dbReference type="PROSITE" id="PS00678">
    <property type="entry name" value="WD_REPEATS_1"/>
    <property type="match status" value="3"/>
</dbReference>
<evidence type="ECO:0000256" key="4">
    <source>
        <dbReference type="ARBA" id="ARBA00022737"/>
    </source>
</evidence>
<feature type="region of interest" description="Disordered" evidence="9">
    <location>
        <begin position="723"/>
        <end position="758"/>
    </location>
</feature>
<dbReference type="PROSITE" id="PS50082">
    <property type="entry name" value="WD_REPEATS_2"/>
    <property type="match status" value="5"/>
</dbReference>
<keyword evidence="6" id="KW-0804">Transcription</keyword>
<dbReference type="EMBL" id="JAIXMP010000032">
    <property type="protein sequence ID" value="KAI9250494.1"/>
    <property type="molecule type" value="Genomic_DNA"/>
</dbReference>
<comment type="similarity">
    <text evidence="2">Belongs to the WD repeat TAF5 family.</text>
</comment>
<comment type="subcellular location">
    <subcellularLocation>
        <location evidence="1">Nucleus</location>
    </subcellularLocation>
</comment>
<gene>
    <name evidence="11" type="ORF">BDA99DRAFT_564005</name>
</gene>
<evidence type="ECO:0000313" key="12">
    <source>
        <dbReference type="Proteomes" id="UP001209540"/>
    </source>
</evidence>
<feature type="repeat" description="WD" evidence="8">
    <location>
        <begin position="665"/>
        <end position="706"/>
    </location>
</feature>
<keyword evidence="3 8" id="KW-0853">WD repeat</keyword>
<keyword evidence="7" id="KW-0539">Nucleus</keyword>
<feature type="repeat" description="WD" evidence="8">
    <location>
        <begin position="623"/>
        <end position="664"/>
    </location>
</feature>
<dbReference type="GO" id="GO:0005669">
    <property type="term" value="C:transcription factor TFIID complex"/>
    <property type="evidence" value="ECO:0007669"/>
    <property type="project" value="TreeGrafter"/>
</dbReference>
<dbReference type="PANTHER" id="PTHR19879">
    <property type="entry name" value="TRANSCRIPTION INITIATION FACTOR TFIID"/>
    <property type="match status" value="1"/>
</dbReference>
<dbReference type="InterPro" id="IPR036322">
    <property type="entry name" value="WD40_repeat_dom_sf"/>
</dbReference>
<feature type="compositionally biased region" description="Basic and acidic residues" evidence="9">
    <location>
        <begin position="723"/>
        <end position="747"/>
    </location>
</feature>
<dbReference type="PROSITE" id="PS50294">
    <property type="entry name" value="WD_REPEATS_REGION"/>
    <property type="match status" value="5"/>
</dbReference>
<dbReference type="InterPro" id="IPR007582">
    <property type="entry name" value="TFIID_NTD2"/>
</dbReference>
<dbReference type="InterPro" id="IPR015943">
    <property type="entry name" value="WD40/YVTN_repeat-like_dom_sf"/>
</dbReference>
<evidence type="ECO:0000256" key="6">
    <source>
        <dbReference type="ARBA" id="ARBA00023163"/>
    </source>
</evidence>
<evidence type="ECO:0000256" key="5">
    <source>
        <dbReference type="ARBA" id="ARBA00023015"/>
    </source>
</evidence>
<dbReference type="CDD" id="cd00200">
    <property type="entry name" value="WD40"/>
    <property type="match status" value="1"/>
</dbReference>
<keyword evidence="5" id="KW-0805">Transcription regulation</keyword>
<evidence type="ECO:0000256" key="3">
    <source>
        <dbReference type="ARBA" id="ARBA00022574"/>
    </source>
</evidence>
<evidence type="ECO:0000259" key="10">
    <source>
        <dbReference type="Pfam" id="PF04494"/>
    </source>
</evidence>
<dbReference type="InterPro" id="IPR020472">
    <property type="entry name" value="WD40_PAC1"/>
</dbReference>
<dbReference type="Pfam" id="PF04494">
    <property type="entry name" value="TFIID_NTD2"/>
    <property type="match status" value="1"/>
</dbReference>
<dbReference type="InterPro" id="IPR019775">
    <property type="entry name" value="WD40_repeat_CS"/>
</dbReference>
<feature type="repeat" description="WD" evidence="8">
    <location>
        <begin position="497"/>
        <end position="538"/>
    </location>
</feature>
<feature type="region of interest" description="Disordered" evidence="9">
    <location>
        <begin position="1"/>
        <end position="88"/>
    </location>
</feature>
<dbReference type="PRINTS" id="PR00320">
    <property type="entry name" value="GPROTEINBRPT"/>
</dbReference>
<reference evidence="11" key="2">
    <citation type="submission" date="2023-02" db="EMBL/GenBank/DDBJ databases">
        <authorList>
            <consortium name="DOE Joint Genome Institute"/>
            <person name="Mondo S.J."/>
            <person name="Chang Y."/>
            <person name="Wang Y."/>
            <person name="Ahrendt S."/>
            <person name="Andreopoulos W."/>
            <person name="Barry K."/>
            <person name="Beard J."/>
            <person name="Benny G.L."/>
            <person name="Blankenship S."/>
            <person name="Bonito G."/>
            <person name="Cuomo C."/>
            <person name="Desiro A."/>
            <person name="Gervers K.A."/>
            <person name="Hundley H."/>
            <person name="Kuo A."/>
            <person name="LaButti K."/>
            <person name="Lang B.F."/>
            <person name="Lipzen A."/>
            <person name="O'Donnell K."/>
            <person name="Pangilinan J."/>
            <person name="Reynolds N."/>
            <person name="Sandor L."/>
            <person name="Smith M.W."/>
            <person name="Tsang A."/>
            <person name="Grigoriev I.V."/>
            <person name="Stajich J.E."/>
            <person name="Spatafora J.W."/>
        </authorList>
    </citation>
    <scope>NUCLEOTIDE SEQUENCE</scope>
    <source>
        <strain evidence="11">RSA 2281</strain>
    </source>
</reference>
<proteinExistence type="inferred from homology"/>
<evidence type="ECO:0000256" key="1">
    <source>
        <dbReference type="ARBA" id="ARBA00004123"/>
    </source>
</evidence>
<reference evidence="11" key="1">
    <citation type="journal article" date="2022" name="IScience">
        <title>Evolution of zygomycete secretomes and the origins of terrestrial fungal ecologies.</title>
        <authorList>
            <person name="Chang Y."/>
            <person name="Wang Y."/>
            <person name="Mondo S."/>
            <person name="Ahrendt S."/>
            <person name="Andreopoulos W."/>
            <person name="Barry K."/>
            <person name="Beard J."/>
            <person name="Benny G.L."/>
            <person name="Blankenship S."/>
            <person name="Bonito G."/>
            <person name="Cuomo C."/>
            <person name="Desiro A."/>
            <person name="Gervers K.A."/>
            <person name="Hundley H."/>
            <person name="Kuo A."/>
            <person name="LaButti K."/>
            <person name="Lang B.F."/>
            <person name="Lipzen A."/>
            <person name="O'Donnell K."/>
            <person name="Pangilinan J."/>
            <person name="Reynolds N."/>
            <person name="Sandor L."/>
            <person name="Smith M.E."/>
            <person name="Tsang A."/>
            <person name="Grigoriev I.V."/>
            <person name="Stajich J.E."/>
            <person name="Spatafora J.W."/>
        </authorList>
    </citation>
    <scope>NUCLEOTIDE SEQUENCE</scope>
    <source>
        <strain evidence="11">RSA 2281</strain>
    </source>
</reference>
<dbReference type="Pfam" id="PF00400">
    <property type="entry name" value="WD40"/>
    <property type="match status" value="5"/>
</dbReference>
<dbReference type="Gene3D" id="2.130.10.10">
    <property type="entry name" value="YVTN repeat-like/Quinoprotein amine dehydrogenase"/>
    <property type="match status" value="3"/>
</dbReference>
<evidence type="ECO:0000256" key="2">
    <source>
        <dbReference type="ARBA" id="ARBA00009435"/>
    </source>
</evidence>
<organism evidence="11 12">
    <name type="scientific">Phascolomyces articulosus</name>
    <dbReference type="NCBI Taxonomy" id="60185"/>
    <lineage>
        <taxon>Eukaryota</taxon>
        <taxon>Fungi</taxon>
        <taxon>Fungi incertae sedis</taxon>
        <taxon>Mucoromycota</taxon>
        <taxon>Mucoromycotina</taxon>
        <taxon>Mucoromycetes</taxon>
        <taxon>Mucorales</taxon>
        <taxon>Lichtheimiaceae</taxon>
        <taxon>Phascolomyces</taxon>
    </lineage>
</organism>
<keyword evidence="12" id="KW-1185">Reference proteome</keyword>
<dbReference type="SUPFAM" id="SSF160897">
    <property type="entry name" value="Taf5 N-terminal domain-like"/>
    <property type="match status" value="1"/>
</dbReference>
<feature type="compositionally biased region" description="Polar residues" evidence="9">
    <location>
        <begin position="1"/>
        <end position="21"/>
    </location>
</feature>
<dbReference type="InterPro" id="IPR001680">
    <property type="entry name" value="WD40_rpt"/>
</dbReference>
<dbReference type="GO" id="GO:0006367">
    <property type="term" value="P:transcription initiation at RNA polymerase II promoter"/>
    <property type="evidence" value="ECO:0007669"/>
    <property type="project" value="TreeGrafter"/>
</dbReference>
<dbReference type="SMART" id="SM00320">
    <property type="entry name" value="WD40"/>
    <property type="match status" value="6"/>
</dbReference>
<feature type="compositionally biased region" description="Low complexity" evidence="9">
    <location>
        <begin position="22"/>
        <end position="78"/>
    </location>
</feature>
<sequence>MSSPAPQNSTPGPSNQGNAVDNSNNNNNNSKQTTPNATTGGTTNNNNTSDQQQQSQPQSQQQQPPQQQQQQPTQPAQQKPSAANLPSQDDLDKIVASYLQKKGYKATGTIFARESSGNTLSLEELSKVLTSSGAAAQPGSSHVSKYKDVEEGDPDAYNVSYRNLREWIEKSLDWYKPELRSVLFPIFVHAYLDLVSKNLSEQAKYFMETYKKDHVELHSLDIDRLETVTSPEHIRENELAQMYRNNKYNLRMSSVPFELFLNYLQDNKYMLLLRIVNQYLNIQVVHGKLKSAGGLENDDMAGVIGIAGHEAQQIESFNQQRVQLGEQHMDPAFKDEVERTLKERDAARKENAAVDPTASSAEPVVSLLDTFKKVKQEATVDGPAFGDIPLPQYRGTDIEAELESLKDLRKRVSLGNASLPSICCYTFHNTHDGLNCLTMTEDASLIAGGFSESFIKIWSLKGEKLRGLRNTVNPAHVNDHNDLNRQKERHGSEYKRLVGHAGPVYGVSFSHDNKYLISCSEDKTARLWSTQTYSNLVCYKGHNYPIWDVDFGPYGFYFATASHDRTARLWSCDHIHPLRIFSGHLSDVDTVKFHPNSKYLVTGSSDRTCRLWDVQRGTCVRVFTGHTGSIKTVAVSPNGRWMASAGEDKSIMLWDLGSGRRLKRMTGHTSFIYSVAFSADSNVLVSGGADGTVRVWDVNKDTLSSTSVAFGSEDGVDTKRIRLDENDRSKKDKKDLAKDKAAKEEAKRKKGAIESNDQLGVFPTKHTPIYDIQFTPRNLCLVAGAYSPPESQA</sequence>
<evidence type="ECO:0000256" key="7">
    <source>
        <dbReference type="ARBA" id="ARBA00023242"/>
    </source>
</evidence>